<feature type="region of interest" description="Disordered" evidence="1">
    <location>
        <begin position="1"/>
        <end position="20"/>
    </location>
</feature>
<keyword evidence="3" id="KW-1185">Reference proteome</keyword>
<evidence type="ECO:0000313" key="2">
    <source>
        <dbReference type="EMBL" id="EFH70517.1"/>
    </source>
</evidence>
<proteinExistence type="predicted"/>
<name>D7KGP8_ARALL</name>
<reference evidence="3" key="1">
    <citation type="journal article" date="2011" name="Nat. Genet.">
        <title>The Arabidopsis lyrata genome sequence and the basis of rapid genome size change.</title>
        <authorList>
            <person name="Hu T.T."/>
            <person name="Pattyn P."/>
            <person name="Bakker E.G."/>
            <person name="Cao J."/>
            <person name="Cheng J.-F."/>
            <person name="Clark R.M."/>
            <person name="Fahlgren N."/>
            <person name="Fawcett J.A."/>
            <person name="Grimwood J."/>
            <person name="Gundlach H."/>
            <person name="Haberer G."/>
            <person name="Hollister J.D."/>
            <person name="Ossowski S."/>
            <person name="Ottilar R.P."/>
            <person name="Salamov A.A."/>
            <person name="Schneeberger K."/>
            <person name="Spannagl M."/>
            <person name="Wang X."/>
            <person name="Yang L."/>
            <person name="Nasrallah M.E."/>
            <person name="Bergelson J."/>
            <person name="Carrington J.C."/>
            <person name="Gaut B.S."/>
            <person name="Schmutz J."/>
            <person name="Mayer K.F.X."/>
            <person name="Van de Peer Y."/>
            <person name="Grigoriev I.V."/>
            <person name="Nordborg M."/>
            <person name="Weigel D."/>
            <person name="Guo Y.-L."/>
        </authorList>
    </citation>
    <scope>NUCLEOTIDE SEQUENCE [LARGE SCALE GENOMIC DNA]</scope>
    <source>
        <strain evidence="3">cv. MN47</strain>
    </source>
</reference>
<protein>
    <submittedName>
        <fullName evidence="2">Uncharacterized protein</fullName>
    </submittedName>
</protein>
<evidence type="ECO:0000256" key="1">
    <source>
        <dbReference type="SAM" id="MobiDB-lite"/>
    </source>
</evidence>
<dbReference type="PANTHER" id="PTHR31208">
    <property type="entry name" value="EXPRESSED PROTEIN"/>
    <property type="match status" value="1"/>
</dbReference>
<dbReference type="EMBL" id="GL348713">
    <property type="protein sequence ID" value="EFH70517.1"/>
    <property type="molecule type" value="Genomic_DNA"/>
</dbReference>
<dbReference type="AlphaFoldDB" id="D7KGP8"/>
<feature type="compositionally biased region" description="Low complexity" evidence="1">
    <location>
        <begin position="73"/>
        <end position="92"/>
    </location>
</feature>
<evidence type="ECO:0000313" key="3">
    <source>
        <dbReference type="Proteomes" id="UP000008694"/>
    </source>
</evidence>
<dbReference type="STRING" id="81972.D7KGP8"/>
<dbReference type="Proteomes" id="UP000008694">
    <property type="component" value="Unassembled WGS sequence"/>
</dbReference>
<gene>
    <name evidence="2" type="ORF">ARALYDRAFT_891986</name>
</gene>
<accession>D7KGP8</accession>
<feature type="region of interest" description="Disordered" evidence="1">
    <location>
        <begin position="73"/>
        <end position="102"/>
    </location>
</feature>
<dbReference type="HOGENOM" id="CLU_2281292_0_0_1"/>
<sequence>MISSEEAKKPTGIIKNGDLDKADDEAVVKPVLSVSIEPEQKEVQQDIVDMYTKSLQQYTESLFKMKLALDIDSPTPSENSSSSQQTPKSASSRVFYGSRAFI</sequence>
<dbReference type="PANTHER" id="PTHR31208:SF12">
    <property type="entry name" value="C2 DOMAIN-CONTAINING PROTEIN"/>
    <property type="match status" value="1"/>
</dbReference>
<organism evidence="3">
    <name type="scientific">Arabidopsis lyrata subsp. lyrata</name>
    <name type="common">Lyre-leaved rock-cress</name>
    <dbReference type="NCBI Taxonomy" id="81972"/>
    <lineage>
        <taxon>Eukaryota</taxon>
        <taxon>Viridiplantae</taxon>
        <taxon>Streptophyta</taxon>
        <taxon>Embryophyta</taxon>
        <taxon>Tracheophyta</taxon>
        <taxon>Spermatophyta</taxon>
        <taxon>Magnoliopsida</taxon>
        <taxon>eudicotyledons</taxon>
        <taxon>Gunneridae</taxon>
        <taxon>Pentapetalae</taxon>
        <taxon>rosids</taxon>
        <taxon>malvids</taxon>
        <taxon>Brassicales</taxon>
        <taxon>Brassicaceae</taxon>
        <taxon>Camelineae</taxon>
        <taxon>Arabidopsis</taxon>
    </lineage>
</organism>
<dbReference type="Gramene" id="scaffold_104780.1">
    <property type="protein sequence ID" value="scaffold_104780.1"/>
    <property type="gene ID" value="scaffold_104780.1"/>
</dbReference>